<dbReference type="PANTHER" id="PTHR31340">
    <property type="entry name" value="MITOCHONDRIAL GENOME MAINTENANCE EXONUCLEASE 1"/>
    <property type="match status" value="1"/>
</dbReference>
<dbReference type="AlphaFoldDB" id="A0A0V1EQ75"/>
<dbReference type="GO" id="GO:0006264">
    <property type="term" value="P:mitochondrial DNA replication"/>
    <property type="evidence" value="ECO:0007669"/>
    <property type="project" value="TreeGrafter"/>
</dbReference>
<organism evidence="1 2">
    <name type="scientific">Trichinella pseudospiralis</name>
    <name type="common">Parasitic roundworm</name>
    <dbReference type="NCBI Taxonomy" id="6337"/>
    <lineage>
        <taxon>Eukaryota</taxon>
        <taxon>Metazoa</taxon>
        <taxon>Ecdysozoa</taxon>
        <taxon>Nematoda</taxon>
        <taxon>Enoplea</taxon>
        <taxon>Dorylaimia</taxon>
        <taxon>Trichinellida</taxon>
        <taxon>Trichinellidae</taxon>
        <taxon>Trichinella</taxon>
    </lineage>
</organism>
<dbReference type="EMBL" id="JYDR01000014">
    <property type="protein sequence ID" value="KRY75901.1"/>
    <property type="molecule type" value="Genomic_DNA"/>
</dbReference>
<dbReference type="PANTHER" id="PTHR31340:SF3">
    <property type="entry name" value="MITOCHONDRIAL GENOME MAINTENANCE EXONUCLEASE 1"/>
    <property type="match status" value="1"/>
</dbReference>
<proteinExistence type="predicted"/>
<keyword evidence="1" id="KW-0378">Hydrolase</keyword>
<comment type="caution">
    <text evidence="1">The sequence shown here is derived from an EMBL/GenBank/DDBJ whole genome shotgun (WGS) entry which is preliminary data.</text>
</comment>
<name>A0A0V1EQ75_TRIPS</name>
<accession>A0A0V1EQ75</accession>
<dbReference type="InterPro" id="IPR011604">
    <property type="entry name" value="PDDEXK-like_dom_sf"/>
</dbReference>
<evidence type="ECO:0000313" key="1">
    <source>
        <dbReference type="EMBL" id="KRY75901.1"/>
    </source>
</evidence>
<dbReference type="GO" id="GO:0008297">
    <property type="term" value="F:single-stranded DNA exodeoxyribonuclease activity"/>
    <property type="evidence" value="ECO:0007669"/>
    <property type="project" value="TreeGrafter"/>
</dbReference>
<dbReference type="GO" id="GO:0005739">
    <property type="term" value="C:mitochondrion"/>
    <property type="evidence" value="ECO:0007669"/>
    <property type="project" value="TreeGrafter"/>
</dbReference>
<gene>
    <name evidence="1" type="primary">mgme1</name>
    <name evidence="1" type="ORF">T4A_1827</name>
</gene>
<dbReference type="Proteomes" id="UP000054632">
    <property type="component" value="Unassembled WGS sequence"/>
</dbReference>
<keyword evidence="1" id="KW-0540">Nuclease</keyword>
<evidence type="ECO:0000313" key="2">
    <source>
        <dbReference type="Proteomes" id="UP000054632"/>
    </source>
</evidence>
<keyword evidence="1" id="KW-0269">Exonuclease</keyword>
<reference evidence="1 2" key="1">
    <citation type="submission" date="2015-01" db="EMBL/GenBank/DDBJ databases">
        <title>Evolution of Trichinella species and genotypes.</title>
        <authorList>
            <person name="Korhonen P.K."/>
            <person name="Edoardo P."/>
            <person name="Giuseppe L.R."/>
            <person name="Gasser R.B."/>
        </authorList>
    </citation>
    <scope>NUCLEOTIDE SEQUENCE [LARGE SCALE GENOMIC DNA]</scope>
    <source>
        <strain evidence="1">ISS13</strain>
    </source>
</reference>
<protein>
    <submittedName>
        <fullName evidence="1">Mitochondrial genome maintenance exonuclease 1</fullName>
    </submittedName>
</protein>
<dbReference type="Gene3D" id="3.90.320.10">
    <property type="match status" value="1"/>
</dbReference>
<sequence length="391" mass="45256">MASIMLCKILPFRNPSFSALSYKNVRSLSSNRYENGKASNNNLHIILEVKRNKKTTSLNNRTSAANFGIDIDCILSTPFLATADNSDYENSEKCSSYKFPSVTKILEESRSEDGRQILIKWKQAMIEQLGTEIFEKMTADRFKLGHSLHEAFTMQYLTLNTPPDEVILPDNAKPYWNSMRPLLEDFDNLISKEMWVNHRKLCFKGQLDAVAHYKKKLTLIELKTSDKLKLRLENTYDTPLQLAAYAGALNSMNLDYKVTHAVIVVCYKDNQASVFELGPRYLEYYWKEWLQQLFYSAKWISLKKKNLNRSQKKSSLHPEMNEKISSLTNIGFMSRTSSFNNTALINFYNLVWNSSCRCESDQCRRVGGFRVQRGVQRGNWDWCFLCSYVIG</sequence>